<name>A0A1G5D4L1_9BACL</name>
<sequence length="639" mass="74679">MTLPIKVIYPPLKDPSEIPFLLTSCISSVQASYTEIEFVDANLLFWNDVVDSDAVKERYQQLESEWDQLHVRNEIQPEDQEYVRGLIRAFLRRDLIEKNLPEAVQAMKTKCGVREREEARNLIRYAIELFQLPYLPTQLAMNDINLLYSTESTAQLEKSVTDEKTNPFKPFLKSIIETEEREWIIWIESDQQIVSAYTLTALIREKNSNASISWAGPFFSDFGRALISNPPMNLAQVIAVRHPQDFILHQSSKHDISWGFGELESAEYWTPYRDVRVQKNWMQDDSFFSWLTESKHLADKRLYFYEPTTLKEALHFGERLEKSHTEVPWGIYLKFDQSLKEDELIWLKSRGLRWVHWEIKGWLERDNVEQVKQKMLQTWQACRSQQLPVYHSVVLGYPLTSPEGFTEFISFLKEHSEWTDRYIRFKIFRLYEGSSFWNKSKEYGIEWIAEKNPEKDLQRSYPFRTETGWDSKHFLSFASSLVGELQHKERYDFPRDVLAVDDTELFLDPPRKADSEAEPVLKQDLVVSLSPSCKMYTLPYSLSELEKNMQPTVPGKEKEYASVAIERKETRILYDCKKDSFITISPAIVTVLTQCKNPITIGNLLNKFPEKQEASVRKLLLKLYTGGILVEETGATISS</sequence>
<accession>A0A1G5D4L1</accession>
<evidence type="ECO:0000313" key="1">
    <source>
        <dbReference type="EMBL" id="SCY09615.1"/>
    </source>
</evidence>
<evidence type="ECO:0000313" key="2">
    <source>
        <dbReference type="Proteomes" id="UP000198538"/>
    </source>
</evidence>
<proteinExistence type="predicted"/>
<organism evidence="1 2">
    <name type="scientific">Paenibacillus polysaccharolyticus</name>
    <dbReference type="NCBI Taxonomy" id="582692"/>
    <lineage>
        <taxon>Bacteria</taxon>
        <taxon>Bacillati</taxon>
        <taxon>Bacillota</taxon>
        <taxon>Bacilli</taxon>
        <taxon>Bacillales</taxon>
        <taxon>Paenibacillaceae</taxon>
        <taxon>Paenibacillus</taxon>
    </lineage>
</organism>
<dbReference type="STRING" id="582692.SAMN05720606_102333"/>
<keyword evidence="2" id="KW-1185">Reference proteome</keyword>
<reference evidence="2" key="1">
    <citation type="submission" date="2016-10" db="EMBL/GenBank/DDBJ databases">
        <authorList>
            <person name="Varghese N."/>
            <person name="Submissions S."/>
        </authorList>
    </citation>
    <scope>NUCLEOTIDE SEQUENCE [LARGE SCALE GENOMIC DNA]</scope>
    <source>
        <strain evidence="2">BL9</strain>
    </source>
</reference>
<dbReference type="RefSeq" id="WP_090916293.1">
    <property type="nucleotide sequence ID" value="NZ_FMVM01000002.1"/>
</dbReference>
<protein>
    <submittedName>
        <fullName evidence="1">Uncharacterized protein</fullName>
    </submittedName>
</protein>
<dbReference type="AlphaFoldDB" id="A0A1G5D4L1"/>
<dbReference type="Proteomes" id="UP000198538">
    <property type="component" value="Unassembled WGS sequence"/>
</dbReference>
<gene>
    <name evidence="1" type="ORF">SAMN05720606_102333</name>
</gene>
<dbReference type="EMBL" id="FMVM01000002">
    <property type="protein sequence ID" value="SCY09615.1"/>
    <property type="molecule type" value="Genomic_DNA"/>
</dbReference>